<dbReference type="HOGENOM" id="CLU_2809160_0_0_6"/>
<dbReference type="STRING" id="326442.PSHAa1538"/>
<proteinExistence type="predicted"/>
<dbReference type="KEGG" id="pha:PSHAa1538"/>
<keyword evidence="2" id="KW-1185">Reference proteome</keyword>
<dbReference type="AlphaFoldDB" id="Q3IGJ8"/>
<name>Q3IGJ8_PSET1</name>
<sequence length="67" mass="7483">MSTNAKTLLCTLTLVLGFLLGVKYINTQHKLALLQHQHLRQITKAQNQHTALMLALHHHSNGATQCN</sequence>
<organism evidence="1 2">
    <name type="scientific">Pseudoalteromonas translucida (strain TAC 125)</name>
    <dbReference type="NCBI Taxonomy" id="326442"/>
    <lineage>
        <taxon>Bacteria</taxon>
        <taxon>Pseudomonadati</taxon>
        <taxon>Pseudomonadota</taxon>
        <taxon>Gammaproteobacteria</taxon>
        <taxon>Alteromonadales</taxon>
        <taxon>Pseudoalteromonadaceae</taxon>
        <taxon>Pseudoalteromonas</taxon>
    </lineage>
</organism>
<evidence type="ECO:0000313" key="2">
    <source>
        <dbReference type="Proteomes" id="UP000006843"/>
    </source>
</evidence>
<evidence type="ECO:0000313" key="1">
    <source>
        <dbReference type="EMBL" id="CAI86611.1"/>
    </source>
</evidence>
<accession>Q3IGJ8</accession>
<dbReference type="Proteomes" id="UP000006843">
    <property type="component" value="Chromosome I"/>
</dbReference>
<protein>
    <submittedName>
        <fullName evidence="1">Orphan protein</fullName>
    </submittedName>
</protein>
<gene>
    <name evidence="1" type="ordered locus">PSHAa1538</name>
</gene>
<reference evidence="1 2" key="1">
    <citation type="journal article" date="2005" name="Genome Res.">
        <title>Coping with cold: the genome of the versatile marine Antarctica bacterium Pseudoalteromonas haloplanktis TAC125.</title>
        <authorList>
            <person name="Medigue C."/>
            <person name="Krin E."/>
            <person name="Pascal G."/>
            <person name="Barbe V."/>
            <person name="Bernsel A."/>
            <person name="Bertin P."/>
            <person name="Cheung F."/>
            <person name="Cruveiller S."/>
            <person name="Damico S."/>
            <person name="Duilio A."/>
            <person name="Fang G."/>
            <person name="Feller G."/>
            <person name="Mangenot S."/>
            <person name="Marino G."/>
            <person name="Nilsson J."/>
            <person name="Parilli E."/>
            <person name="Rocha E."/>
            <person name="Rouy Z."/>
            <person name="Sekowska A."/>
            <person name="Tutino M.L."/>
            <person name="Vallenet D."/>
            <person name="von Heijne G."/>
            <person name="Danchin A."/>
        </authorList>
    </citation>
    <scope>NUCLEOTIDE SEQUENCE [LARGE SCALE GENOMIC DNA]</scope>
    <source>
        <strain evidence="2">TAC 125</strain>
    </source>
</reference>
<dbReference type="EMBL" id="CR954246">
    <property type="protein sequence ID" value="CAI86611.1"/>
    <property type="molecule type" value="Genomic_DNA"/>
</dbReference>